<protein>
    <submittedName>
        <fullName evidence="2">Uncharacterized protein</fullName>
    </submittedName>
</protein>
<organism evidence="2 3">
    <name type="scientific">Araneus ventricosus</name>
    <name type="common">Orbweaver spider</name>
    <name type="synonym">Epeira ventricosa</name>
    <dbReference type="NCBI Taxonomy" id="182803"/>
    <lineage>
        <taxon>Eukaryota</taxon>
        <taxon>Metazoa</taxon>
        <taxon>Ecdysozoa</taxon>
        <taxon>Arthropoda</taxon>
        <taxon>Chelicerata</taxon>
        <taxon>Arachnida</taxon>
        <taxon>Araneae</taxon>
        <taxon>Araneomorphae</taxon>
        <taxon>Entelegynae</taxon>
        <taxon>Araneoidea</taxon>
        <taxon>Araneidae</taxon>
        <taxon>Araneus</taxon>
    </lineage>
</organism>
<comment type="caution">
    <text evidence="2">The sequence shown here is derived from an EMBL/GenBank/DDBJ whole genome shotgun (WGS) entry which is preliminary data.</text>
</comment>
<evidence type="ECO:0000313" key="3">
    <source>
        <dbReference type="Proteomes" id="UP000499080"/>
    </source>
</evidence>
<reference evidence="2 3" key="1">
    <citation type="journal article" date="2019" name="Sci. Rep.">
        <title>Orb-weaving spider Araneus ventricosus genome elucidates the spidroin gene catalogue.</title>
        <authorList>
            <person name="Kono N."/>
            <person name="Nakamura H."/>
            <person name="Ohtoshi R."/>
            <person name="Moran D.A.P."/>
            <person name="Shinohara A."/>
            <person name="Yoshida Y."/>
            <person name="Fujiwara M."/>
            <person name="Mori M."/>
            <person name="Tomita M."/>
            <person name="Arakawa K."/>
        </authorList>
    </citation>
    <scope>NUCLEOTIDE SEQUENCE [LARGE SCALE GENOMIC DNA]</scope>
</reference>
<name>A0A4Y2J8A0_ARAVE</name>
<gene>
    <name evidence="2" type="ORF">AVEN_104109_1</name>
</gene>
<dbReference type="AlphaFoldDB" id="A0A4Y2J8A0"/>
<evidence type="ECO:0000256" key="1">
    <source>
        <dbReference type="SAM" id="MobiDB-lite"/>
    </source>
</evidence>
<accession>A0A4Y2J8A0</accession>
<evidence type="ECO:0000313" key="2">
    <source>
        <dbReference type="EMBL" id="GBM86501.1"/>
    </source>
</evidence>
<keyword evidence="3" id="KW-1185">Reference proteome</keyword>
<proteinExistence type="predicted"/>
<dbReference type="Proteomes" id="UP000499080">
    <property type="component" value="Unassembled WGS sequence"/>
</dbReference>
<feature type="region of interest" description="Disordered" evidence="1">
    <location>
        <begin position="53"/>
        <end position="75"/>
    </location>
</feature>
<sequence length="120" mass="13628">MLLPLLFSEVSRRELNGHSYKLTKIQLSFNSPAQCVSEEEAPEKAMARGAVLSDGEIAARNPTTKPTDKGRGRMRNNRADKHRLFFFLPSFKSRVPKGVNLFFFEDSCSLPFFIGHLPRK</sequence>
<dbReference type="EMBL" id="BGPR01003319">
    <property type="protein sequence ID" value="GBM86501.1"/>
    <property type="molecule type" value="Genomic_DNA"/>
</dbReference>
<feature type="compositionally biased region" description="Basic and acidic residues" evidence="1">
    <location>
        <begin position="66"/>
        <end position="75"/>
    </location>
</feature>